<evidence type="ECO:0000313" key="2">
    <source>
        <dbReference type="Proteomes" id="UP000478183"/>
    </source>
</evidence>
<accession>A0A6L6JD66</accession>
<name>A0A6L6JD66_9RHOB</name>
<keyword evidence="2" id="KW-1185">Reference proteome</keyword>
<gene>
    <name evidence="1" type="ORF">GL286_19565</name>
</gene>
<proteinExistence type="predicted"/>
<comment type="caution">
    <text evidence="1">The sequence shown here is derived from an EMBL/GenBank/DDBJ whole genome shotgun (WGS) entry which is preliminary data.</text>
</comment>
<evidence type="ECO:0008006" key="3">
    <source>
        <dbReference type="Google" id="ProtNLM"/>
    </source>
</evidence>
<dbReference type="EMBL" id="WMIE01000022">
    <property type="protein sequence ID" value="MTH79910.1"/>
    <property type="molecule type" value="Genomic_DNA"/>
</dbReference>
<evidence type="ECO:0000313" key="1">
    <source>
        <dbReference type="EMBL" id="MTH79910.1"/>
    </source>
</evidence>
<protein>
    <recommendedName>
        <fullName evidence="3">Histidinol dehydrogenase</fullName>
    </recommendedName>
</protein>
<dbReference type="InterPro" id="IPR011660">
    <property type="entry name" value="VapB-like"/>
</dbReference>
<dbReference type="AlphaFoldDB" id="A0A6L6JD66"/>
<dbReference type="OrthoDB" id="8301496at2"/>
<sequence length="123" mass="13398">MTLFAVNECDSLAGVSDHLSLQSITLRSSCTKYISIKRKGYTMPLYTRAPDIDVLVARYLALTGTKDKTAAVREVFVAQIAALSARESLATRVARIQRRAAVSGVVADGRDDKAFMDGLWGDE</sequence>
<organism evidence="1 2">
    <name type="scientific">Paracoccus aestuariivivens</name>
    <dbReference type="NCBI Taxonomy" id="1820333"/>
    <lineage>
        <taxon>Bacteria</taxon>
        <taxon>Pseudomonadati</taxon>
        <taxon>Pseudomonadota</taxon>
        <taxon>Alphaproteobacteria</taxon>
        <taxon>Rhodobacterales</taxon>
        <taxon>Paracoccaceae</taxon>
        <taxon>Paracoccus</taxon>
    </lineage>
</organism>
<reference evidence="1 2" key="1">
    <citation type="submission" date="2019-11" db="EMBL/GenBank/DDBJ databases">
        <authorList>
            <person name="Dong K."/>
        </authorList>
    </citation>
    <scope>NUCLEOTIDE SEQUENCE [LARGE SCALE GENOMIC DNA]</scope>
    <source>
        <strain evidence="1 2">NBRC 111993</strain>
    </source>
</reference>
<dbReference type="Pfam" id="PF07704">
    <property type="entry name" value="PSK_trans_fac"/>
    <property type="match status" value="1"/>
</dbReference>
<dbReference type="Proteomes" id="UP000478183">
    <property type="component" value="Unassembled WGS sequence"/>
</dbReference>